<keyword evidence="3" id="KW-1185">Reference proteome</keyword>
<proteinExistence type="predicted"/>
<dbReference type="AlphaFoldDB" id="A0A840BFW6"/>
<reference evidence="2 3" key="1">
    <citation type="submission" date="2020-08" db="EMBL/GenBank/DDBJ databases">
        <title>Genomic Encyclopedia of Type Strains, Phase IV (KMG-IV): sequencing the most valuable type-strain genomes for metagenomic binning, comparative biology and taxonomic classification.</title>
        <authorList>
            <person name="Goeker M."/>
        </authorList>
    </citation>
    <scope>NUCLEOTIDE SEQUENCE [LARGE SCALE GENOMIC DNA]</scope>
    <source>
        <strain evidence="2 3">DSM 106739</strain>
    </source>
</reference>
<dbReference type="Pfam" id="PF04443">
    <property type="entry name" value="LuxE"/>
    <property type="match status" value="1"/>
</dbReference>
<dbReference type="SUPFAM" id="SSF56801">
    <property type="entry name" value="Acetyl-CoA synthetase-like"/>
    <property type="match status" value="1"/>
</dbReference>
<feature type="domain" description="Acyl-protein synthetase LuxE" evidence="1">
    <location>
        <begin position="63"/>
        <end position="356"/>
    </location>
</feature>
<protein>
    <recommendedName>
        <fullName evidence="1">Acyl-protein synthetase LuxE domain-containing protein</fullName>
    </recommendedName>
</protein>
<dbReference type="GO" id="GO:0047474">
    <property type="term" value="F:long-chain fatty acid--protein ligase activity"/>
    <property type="evidence" value="ECO:0007669"/>
    <property type="project" value="InterPro"/>
</dbReference>
<comment type="caution">
    <text evidence="2">The sequence shown here is derived from an EMBL/GenBank/DDBJ whole genome shotgun (WGS) entry which is preliminary data.</text>
</comment>
<gene>
    <name evidence="2" type="ORF">GGR36_001218</name>
</gene>
<dbReference type="EMBL" id="JACIET010000001">
    <property type="protein sequence ID" value="MBB4011910.1"/>
    <property type="molecule type" value="Genomic_DNA"/>
</dbReference>
<evidence type="ECO:0000313" key="2">
    <source>
        <dbReference type="EMBL" id="MBB4011910.1"/>
    </source>
</evidence>
<organism evidence="2 3">
    <name type="scientific">Niveibacterium umoris</name>
    <dbReference type="NCBI Taxonomy" id="1193620"/>
    <lineage>
        <taxon>Bacteria</taxon>
        <taxon>Pseudomonadati</taxon>
        <taxon>Pseudomonadota</taxon>
        <taxon>Betaproteobacteria</taxon>
        <taxon>Rhodocyclales</taxon>
        <taxon>Rhodocyclaceae</taxon>
        <taxon>Niveibacterium</taxon>
    </lineage>
</organism>
<evidence type="ECO:0000259" key="1">
    <source>
        <dbReference type="Pfam" id="PF04443"/>
    </source>
</evidence>
<dbReference type="Gene3D" id="3.40.50.12780">
    <property type="entry name" value="N-terminal domain of ligase-like"/>
    <property type="match status" value="1"/>
</dbReference>
<evidence type="ECO:0000313" key="3">
    <source>
        <dbReference type="Proteomes" id="UP000561045"/>
    </source>
</evidence>
<accession>A0A840BFW6</accession>
<dbReference type="InterPro" id="IPR007534">
    <property type="entry name" value="LuxE"/>
</dbReference>
<dbReference type="GO" id="GO:0008218">
    <property type="term" value="P:bioluminescence"/>
    <property type="evidence" value="ECO:0007669"/>
    <property type="project" value="InterPro"/>
</dbReference>
<name>A0A840BFW6_9RHOO</name>
<dbReference type="Proteomes" id="UP000561045">
    <property type="component" value="Unassembled WGS sequence"/>
</dbReference>
<sequence length="359" mass="38760">MSEWPTEPDFSAPFGETQAAKRARLLPRLRALTLAHAHACLPYSRMLDALHPGARDATTLESLAWLPVGVFKHLRLASVADADVVRELRSSGTSGSQPSRILLDRATAARQTRALAAIVGDFLGKARRPMLVIDRNDLLRGSEALSARAAAVLGFANFGRQPAWALTPDLAPDFDAIDAFSRQHGDQPVLVFGFTFMIWRLLDALEVAGRRLTLPRGSILIHGGGWKKLADLAVDNARFKARIASLTGLTSVHDYYGMAEQVGSIFMECEAGRLHTPRFADVIVRDPLTLAPCAAGETGVIQVLSELPTSYPGHSLLTEDLGSITGEDDCPCGRTGRTLHVVGRLPRAELRGCSDTRAG</sequence>
<dbReference type="RefSeq" id="WP_183633104.1">
    <property type="nucleotide sequence ID" value="NZ_BAABLE010000011.1"/>
</dbReference>
<dbReference type="InterPro" id="IPR042099">
    <property type="entry name" value="ANL_N_sf"/>
</dbReference>